<dbReference type="InterPro" id="IPR038882">
    <property type="entry name" value="Rcf3"/>
</dbReference>
<gene>
    <name evidence="1" type="ORF">P280DRAFT_499800</name>
</gene>
<organism evidence="1 2">
    <name type="scientific">Massarina eburnea CBS 473.64</name>
    <dbReference type="NCBI Taxonomy" id="1395130"/>
    <lineage>
        <taxon>Eukaryota</taxon>
        <taxon>Fungi</taxon>
        <taxon>Dikarya</taxon>
        <taxon>Ascomycota</taxon>
        <taxon>Pezizomycotina</taxon>
        <taxon>Dothideomycetes</taxon>
        <taxon>Pleosporomycetidae</taxon>
        <taxon>Pleosporales</taxon>
        <taxon>Massarineae</taxon>
        <taxon>Massarinaceae</taxon>
        <taxon>Massarina</taxon>
    </lineage>
</organism>
<evidence type="ECO:0000313" key="1">
    <source>
        <dbReference type="EMBL" id="KAF2639033.1"/>
    </source>
</evidence>
<dbReference type="OrthoDB" id="3979469at2759"/>
<dbReference type="Proteomes" id="UP000799753">
    <property type="component" value="Unassembled WGS sequence"/>
</dbReference>
<reference evidence="1" key="1">
    <citation type="journal article" date="2020" name="Stud. Mycol.">
        <title>101 Dothideomycetes genomes: a test case for predicting lifestyles and emergence of pathogens.</title>
        <authorList>
            <person name="Haridas S."/>
            <person name="Albert R."/>
            <person name="Binder M."/>
            <person name="Bloem J."/>
            <person name="Labutti K."/>
            <person name="Salamov A."/>
            <person name="Andreopoulos B."/>
            <person name="Baker S."/>
            <person name="Barry K."/>
            <person name="Bills G."/>
            <person name="Bluhm B."/>
            <person name="Cannon C."/>
            <person name="Castanera R."/>
            <person name="Culley D."/>
            <person name="Daum C."/>
            <person name="Ezra D."/>
            <person name="Gonzalez J."/>
            <person name="Henrissat B."/>
            <person name="Kuo A."/>
            <person name="Liang C."/>
            <person name="Lipzen A."/>
            <person name="Lutzoni F."/>
            <person name="Magnuson J."/>
            <person name="Mondo S."/>
            <person name="Nolan M."/>
            <person name="Ohm R."/>
            <person name="Pangilinan J."/>
            <person name="Park H.-J."/>
            <person name="Ramirez L."/>
            <person name="Alfaro M."/>
            <person name="Sun H."/>
            <person name="Tritt A."/>
            <person name="Yoshinaga Y."/>
            <person name="Zwiers L.-H."/>
            <person name="Turgeon B."/>
            <person name="Goodwin S."/>
            <person name="Spatafora J."/>
            <person name="Crous P."/>
            <person name="Grigoriev I."/>
        </authorList>
    </citation>
    <scope>NUCLEOTIDE SEQUENCE</scope>
    <source>
        <strain evidence="1">CBS 473.64</strain>
    </source>
</reference>
<proteinExistence type="predicted"/>
<dbReference type="PANTHER" id="PTHR39153">
    <property type="entry name" value="AGR244WP"/>
    <property type="match status" value="1"/>
</dbReference>
<dbReference type="PANTHER" id="PTHR39153:SF1">
    <property type="entry name" value="AGR244WP"/>
    <property type="match status" value="1"/>
</dbReference>
<dbReference type="AlphaFoldDB" id="A0A6A6RX54"/>
<accession>A0A6A6RX54</accession>
<evidence type="ECO:0000313" key="2">
    <source>
        <dbReference type="Proteomes" id="UP000799753"/>
    </source>
</evidence>
<name>A0A6A6RX54_9PLEO</name>
<protein>
    <recommendedName>
        <fullName evidence="3">Imidazoleglycerol-phosphate dehydratase</fullName>
    </recommendedName>
</protein>
<dbReference type="EMBL" id="MU006788">
    <property type="protein sequence ID" value="KAF2639033.1"/>
    <property type="molecule type" value="Genomic_DNA"/>
</dbReference>
<keyword evidence="2" id="KW-1185">Reference proteome</keyword>
<evidence type="ECO:0008006" key="3">
    <source>
        <dbReference type="Google" id="ProtNLM"/>
    </source>
</evidence>
<sequence length="125" mass="13960">MRQHGSLSKDHETNEAAWEAARGASWGALKWGAFSAVAGGVAYAMSPIYRSLTIQFKVYIQMSGMILGGMIEADNRIRAYEHMIRHQKRLARDMEVWRRYEAEFEEKGTPGVGGEGNVKGTNPRA</sequence>